<dbReference type="InterPro" id="IPR029063">
    <property type="entry name" value="SAM-dependent_MTases_sf"/>
</dbReference>
<evidence type="ECO:0000256" key="5">
    <source>
        <dbReference type="ARBA" id="ARBA00022939"/>
    </source>
</evidence>
<dbReference type="OrthoDB" id="186626at2759"/>
<evidence type="ECO:0000256" key="6">
    <source>
        <dbReference type="ARBA" id="ARBA00023453"/>
    </source>
</evidence>
<keyword evidence="4" id="KW-0949">S-adenosyl-L-methionine</keyword>
<evidence type="ECO:0000256" key="4">
    <source>
        <dbReference type="ARBA" id="ARBA00022691"/>
    </source>
</evidence>
<evidence type="ECO:0000256" key="2">
    <source>
        <dbReference type="ARBA" id="ARBA00022603"/>
    </source>
</evidence>
<dbReference type="Gene3D" id="3.40.50.150">
    <property type="entry name" value="Vaccinia Virus protein VP39"/>
    <property type="match status" value="1"/>
</dbReference>
<reference evidence="7" key="2">
    <citation type="journal article" date="2023" name="IMA Fungus">
        <title>Comparative genomic study of the Penicillium genus elucidates a diverse pangenome and 15 lateral gene transfer events.</title>
        <authorList>
            <person name="Petersen C."/>
            <person name="Sorensen T."/>
            <person name="Nielsen M.R."/>
            <person name="Sondergaard T.E."/>
            <person name="Sorensen J.L."/>
            <person name="Fitzpatrick D.A."/>
            <person name="Frisvad J.C."/>
            <person name="Nielsen K.L."/>
        </authorList>
    </citation>
    <scope>NUCLEOTIDE SEQUENCE</scope>
    <source>
        <strain evidence="7">IBT 3081</strain>
    </source>
</reference>
<evidence type="ECO:0000313" key="7">
    <source>
        <dbReference type="EMBL" id="KAJ5372904.1"/>
    </source>
</evidence>
<evidence type="ECO:0000313" key="8">
    <source>
        <dbReference type="Proteomes" id="UP001147752"/>
    </source>
</evidence>
<evidence type="ECO:0000256" key="3">
    <source>
        <dbReference type="ARBA" id="ARBA00022679"/>
    </source>
</evidence>
<dbReference type="GO" id="GO:0008171">
    <property type="term" value="F:O-methyltransferase activity"/>
    <property type="evidence" value="ECO:0007669"/>
    <property type="project" value="InterPro"/>
</dbReference>
<dbReference type="EMBL" id="JAPZBT010000002">
    <property type="protein sequence ID" value="KAJ5372904.1"/>
    <property type="molecule type" value="Genomic_DNA"/>
</dbReference>
<dbReference type="GeneID" id="81461823"/>
<gene>
    <name evidence="7" type="ORF">N7517_004910</name>
</gene>
<dbReference type="PANTHER" id="PTHR43836:SF2">
    <property type="entry name" value="CATECHOL O-METHYLTRANSFERASE 1-RELATED"/>
    <property type="match status" value="1"/>
</dbReference>
<evidence type="ECO:0000256" key="1">
    <source>
        <dbReference type="ARBA" id="ARBA00012880"/>
    </source>
</evidence>
<dbReference type="InterPro" id="IPR002935">
    <property type="entry name" value="SAM_O-MeTrfase"/>
</dbReference>
<dbReference type="Proteomes" id="UP001147752">
    <property type="component" value="Unassembled WGS sequence"/>
</dbReference>
<dbReference type="GO" id="GO:0006584">
    <property type="term" value="P:catecholamine metabolic process"/>
    <property type="evidence" value="ECO:0007669"/>
    <property type="project" value="UniProtKB-KW"/>
</dbReference>
<reference evidence="7" key="1">
    <citation type="submission" date="2022-12" db="EMBL/GenBank/DDBJ databases">
        <authorList>
            <person name="Petersen C."/>
        </authorList>
    </citation>
    <scope>NUCLEOTIDE SEQUENCE</scope>
    <source>
        <strain evidence="7">IBT 3081</strain>
    </source>
</reference>
<dbReference type="Pfam" id="PF01596">
    <property type="entry name" value="Methyltransf_3"/>
    <property type="match status" value="1"/>
</dbReference>
<keyword evidence="8" id="KW-1185">Reference proteome</keyword>
<accession>A0A9W9S944</accession>
<protein>
    <recommendedName>
        <fullName evidence="1">catechol O-methyltransferase</fullName>
        <ecNumber evidence="1">2.1.1.6</ecNumber>
    </recommendedName>
</protein>
<comment type="caution">
    <text evidence="7">The sequence shown here is derived from an EMBL/GenBank/DDBJ whole genome shotgun (WGS) entry which is preliminary data.</text>
</comment>
<dbReference type="GO" id="GO:0032259">
    <property type="term" value="P:methylation"/>
    <property type="evidence" value="ECO:0007669"/>
    <property type="project" value="UniProtKB-KW"/>
</dbReference>
<keyword evidence="5" id="KW-0128">Catecholamine metabolism</keyword>
<dbReference type="RefSeq" id="XP_056578890.1">
    <property type="nucleotide sequence ID" value="XM_056722640.1"/>
</dbReference>
<name>A0A9W9S944_9EURO</name>
<keyword evidence="2 7" id="KW-0489">Methyltransferase</keyword>
<organism evidence="7 8">
    <name type="scientific">Penicillium concentricum</name>
    <dbReference type="NCBI Taxonomy" id="293559"/>
    <lineage>
        <taxon>Eukaryota</taxon>
        <taxon>Fungi</taxon>
        <taxon>Dikarya</taxon>
        <taxon>Ascomycota</taxon>
        <taxon>Pezizomycotina</taxon>
        <taxon>Eurotiomycetes</taxon>
        <taxon>Eurotiomycetidae</taxon>
        <taxon>Eurotiales</taxon>
        <taxon>Aspergillaceae</taxon>
        <taxon>Penicillium</taxon>
    </lineage>
</organism>
<dbReference type="AlphaFoldDB" id="A0A9W9S944"/>
<dbReference type="PROSITE" id="PS51682">
    <property type="entry name" value="SAM_OMT_I"/>
    <property type="match status" value="1"/>
</dbReference>
<comment type="similarity">
    <text evidence="6">Belongs to the class I-like SAM-binding methyltransferase superfamily. Cation-dependent O-methyltransferase family.</text>
</comment>
<dbReference type="PANTHER" id="PTHR43836">
    <property type="entry name" value="CATECHOL O-METHYLTRANSFERASE 1-RELATED"/>
    <property type="match status" value="1"/>
</dbReference>
<keyword evidence="3" id="KW-0808">Transferase</keyword>
<dbReference type="EC" id="2.1.1.6" evidence="1"/>
<dbReference type="SUPFAM" id="SSF53335">
    <property type="entry name" value="S-adenosyl-L-methionine-dependent methyltransferases"/>
    <property type="match status" value="1"/>
</dbReference>
<proteinExistence type="inferred from homology"/>
<sequence length="263" mass="29276">MLSSDLTAKYPSLNKFVDVNDVESHDGREVALLKYIYNHHALDELRGSPSAILGVIDEFAAQEEFLINIGPDKAAKVREIIQQEKPTVMVELGGYVGYSAIYFGEAMRQAQEIQKGLRLWSLEFDPLVASIAMNLIELAGLSDIVKVVVGSASDSLKRLAKKELVDIDLLFLDHVEDLYVADLKICEELGLLKPGALVVADNILRPGAPKYREYVRHHAHMQSWAIKGLIVPGDFEVSLAHILEYSNTEQQRMNLKLVESSSC</sequence>